<evidence type="ECO:0000259" key="2">
    <source>
        <dbReference type="Pfam" id="PF03795"/>
    </source>
</evidence>
<dbReference type="PANTHER" id="PTHR33606">
    <property type="entry name" value="PROTEIN YCII"/>
    <property type="match status" value="1"/>
</dbReference>
<organism evidence="3 4">
    <name type="scientific">Ponticaulis profundi</name>
    <dbReference type="NCBI Taxonomy" id="2665222"/>
    <lineage>
        <taxon>Bacteria</taxon>
        <taxon>Pseudomonadati</taxon>
        <taxon>Pseudomonadota</taxon>
        <taxon>Alphaproteobacteria</taxon>
        <taxon>Hyphomonadales</taxon>
        <taxon>Hyphomonadaceae</taxon>
        <taxon>Ponticaulis</taxon>
    </lineage>
</organism>
<dbReference type="InterPro" id="IPR051807">
    <property type="entry name" value="Sec-metab_biosynth-assoc"/>
</dbReference>
<reference evidence="4" key="1">
    <citation type="journal article" date="2019" name="Int. J. Syst. Evol. Microbiol.">
        <title>The Global Catalogue of Microorganisms (GCM) 10K type strain sequencing project: providing services to taxonomists for standard genome sequencing and annotation.</title>
        <authorList>
            <consortium name="The Broad Institute Genomics Platform"/>
            <consortium name="The Broad Institute Genome Sequencing Center for Infectious Disease"/>
            <person name="Wu L."/>
            <person name="Ma J."/>
        </authorList>
    </citation>
    <scope>NUCLEOTIDE SEQUENCE [LARGE SCALE GENOMIC DNA]</scope>
    <source>
        <strain evidence="4">CGMCC-1.15741</strain>
    </source>
</reference>
<protein>
    <submittedName>
        <fullName evidence="3">YciI family protein</fullName>
    </submittedName>
</protein>
<dbReference type="InterPro" id="IPR011008">
    <property type="entry name" value="Dimeric_a/b-barrel"/>
</dbReference>
<comment type="caution">
    <text evidence="3">The sequence shown here is derived from an EMBL/GenBank/DDBJ whole genome shotgun (WGS) entry which is preliminary data.</text>
</comment>
<dbReference type="PANTHER" id="PTHR33606:SF3">
    <property type="entry name" value="PROTEIN YCII"/>
    <property type="match status" value="1"/>
</dbReference>
<comment type="similarity">
    <text evidence="1">Belongs to the YciI family.</text>
</comment>
<feature type="domain" description="YCII-related" evidence="2">
    <location>
        <begin position="4"/>
        <end position="89"/>
    </location>
</feature>
<dbReference type="Pfam" id="PF03795">
    <property type="entry name" value="YCII"/>
    <property type="match status" value="1"/>
</dbReference>
<evidence type="ECO:0000313" key="4">
    <source>
        <dbReference type="Proteomes" id="UP001596303"/>
    </source>
</evidence>
<dbReference type="Gene3D" id="3.30.70.1060">
    <property type="entry name" value="Dimeric alpha+beta barrel"/>
    <property type="match status" value="1"/>
</dbReference>
<keyword evidence="4" id="KW-1185">Reference proteome</keyword>
<dbReference type="Proteomes" id="UP001596303">
    <property type="component" value="Unassembled WGS sequence"/>
</dbReference>
<name>A0ABW1S916_9PROT</name>
<sequence>MALFNIIGLDAPGSVEKRMEHRPAHLEWAKAQKDIVRIAGPLFAEDRETPAGSLFVVEGESVAAVREWAAGDPYAKAGVFASVEIRPFKWVIGNPDA</sequence>
<dbReference type="EMBL" id="JBHSSW010000009">
    <property type="protein sequence ID" value="MFC6198026.1"/>
    <property type="molecule type" value="Genomic_DNA"/>
</dbReference>
<dbReference type="InterPro" id="IPR005545">
    <property type="entry name" value="YCII"/>
</dbReference>
<accession>A0ABW1S916</accession>
<gene>
    <name evidence="3" type="ORF">ACFQDM_08050</name>
</gene>
<dbReference type="RefSeq" id="WP_377377794.1">
    <property type="nucleotide sequence ID" value="NZ_JBHSSW010000009.1"/>
</dbReference>
<evidence type="ECO:0000256" key="1">
    <source>
        <dbReference type="ARBA" id="ARBA00007689"/>
    </source>
</evidence>
<proteinExistence type="inferred from homology"/>
<evidence type="ECO:0000313" key="3">
    <source>
        <dbReference type="EMBL" id="MFC6198026.1"/>
    </source>
</evidence>
<dbReference type="SUPFAM" id="SSF54909">
    <property type="entry name" value="Dimeric alpha+beta barrel"/>
    <property type="match status" value="1"/>
</dbReference>